<feature type="compositionally biased region" description="Acidic residues" evidence="2">
    <location>
        <begin position="342"/>
        <end position="403"/>
    </location>
</feature>
<feature type="region of interest" description="Disordered" evidence="2">
    <location>
        <begin position="334"/>
        <end position="431"/>
    </location>
</feature>
<reference evidence="4" key="1">
    <citation type="journal article" date="2008" name="Nat. Genet.">
        <title>The Pristionchus pacificus genome provides a unique perspective on nematode lifestyle and parasitism.</title>
        <authorList>
            <person name="Dieterich C."/>
            <person name="Clifton S.W."/>
            <person name="Schuster L.N."/>
            <person name="Chinwalla A."/>
            <person name="Delehaunty K."/>
            <person name="Dinkelacker I."/>
            <person name="Fulton L."/>
            <person name="Fulton R."/>
            <person name="Godfrey J."/>
            <person name="Minx P."/>
            <person name="Mitreva M."/>
            <person name="Roeseler W."/>
            <person name="Tian H."/>
            <person name="Witte H."/>
            <person name="Yang S.P."/>
            <person name="Wilson R.K."/>
            <person name="Sommer R.J."/>
        </authorList>
    </citation>
    <scope>NUCLEOTIDE SEQUENCE [LARGE SCALE GENOMIC DNA]</scope>
    <source>
        <strain evidence="4">PS312</strain>
    </source>
</reference>
<accession>A0A8R1YD36</accession>
<evidence type="ECO:0000256" key="2">
    <source>
        <dbReference type="SAM" id="MobiDB-lite"/>
    </source>
</evidence>
<proteinExistence type="predicted"/>
<dbReference type="Proteomes" id="UP000005239">
    <property type="component" value="Unassembled WGS sequence"/>
</dbReference>
<protein>
    <submittedName>
        <fullName evidence="3">Uncharacterized protein</fullName>
    </submittedName>
</protein>
<organism evidence="3 4">
    <name type="scientific">Pristionchus pacificus</name>
    <name type="common">Parasitic nematode worm</name>
    <dbReference type="NCBI Taxonomy" id="54126"/>
    <lineage>
        <taxon>Eukaryota</taxon>
        <taxon>Metazoa</taxon>
        <taxon>Ecdysozoa</taxon>
        <taxon>Nematoda</taxon>
        <taxon>Chromadorea</taxon>
        <taxon>Rhabditida</taxon>
        <taxon>Rhabditina</taxon>
        <taxon>Diplogasteromorpha</taxon>
        <taxon>Diplogasteroidea</taxon>
        <taxon>Neodiplogasteridae</taxon>
        <taxon>Pristionchus</taxon>
    </lineage>
</organism>
<keyword evidence="1" id="KW-0479">Metal-binding</keyword>
<feature type="compositionally biased region" description="Acidic residues" evidence="2">
    <location>
        <begin position="558"/>
        <end position="573"/>
    </location>
</feature>
<dbReference type="PANTHER" id="PTHR44156">
    <property type="entry name" value="SUPERNUMERARY LIMBS, ISOFORM B-RELATED"/>
    <property type="match status" value="1"/>
</dbReference>
<dbReference type="EnsemblMetazoa" id="PPA14960.1">
    <property type="protein sequence ID" value="PPA14960.1"/>
    <property type="gene ID" value="WBGene00104514"/>
</dbReference>
<evidence type="ECO:0000256" key="1">
    <source>
        <dbReference type="PROSITE-ProRule" id="PRU00453"/>
    </source>
</evidence>
<name>A0A2A6BA61_PRIPA</name>
<evidence type="ECO:0000313" key="3">
    <source>
        <dbReference type="EnsemblMetazoa" id="PPA14960.1"/>
    </source>
</evidence>
<feature type="region of interest" description="Disordered" evidence="2">
    <location>
        <begin position="550"/>
        <end position="591"/>
    </location>
</feature>
<dbReference type="AlphaFoldDB" id="A0A2A6BA61"/>
<dbReference type="InterPro" id="IPR007529">
    <property type="entry name" value="Znf_HIT"/>
</dbReference>
<dbReference type="SUPFAM" id="SSF144232">
    <property type="entry name" value="HIT/MYND zinc finger-like"/>
    <property type="match status" value="1"/>
</dbReference>
<dbReference type="SUPFAM" id="SSF50978">
    <property type="entry name" value="WD40 repeat-like"/>
    <property type="match status" value="1"/>
</dbReference>
<dbReference type="Pfam" id="PF04438">
    <property type="entry name" value="zf-HIT"/>
    <property type="match status" value="1"/>
</dbReference>
<keyword evidence="1" id="KW-0863">Zinc-finger</keyword>
<sequence>MEHDFTELPTCFAVSPSEANSDLLAVGFIDGKVQLMKISGNADEDGKATLESRWDRQQKKSIRSLLFSTEADVLYSLSMNRGLCSYDVETGKRTRVIQKSHDAKPTTAVRLPVNAWHGQTFATADEEGQVRTWDWRAPDPIVCTYDEQHEAVNALATDRTQLLSASSDGTLAAYEVRRKKLVVCSELMHSELMSIAVTKKFTYVGAGDGHIEVFKRGMYGNLLERVESGFEKSVSSLVELRRGLLLTGSDEDSTLRLLHTEPNKRLGEAGQHGEGGIDQLATTVDGQWIVSLASFDQSIKLYPLPPVLERVPVLRSDSIGKKKKVASANFFDDLVNQSKGDDGEDDDEEEGDDSDESSDEEKEDDDEEEEGEEDDAVGEEEGADDDEDEEEDEEGWELEEGQEVLDNGVQAGERGSDREEGGEGEVRRVIPSPAAAAKIVSSSSAYSSTFKKRPAKDAPMDEHVSAAGNPTSCHFCGTLNRSLYRCPRCDVAYCGIKCFKGEAHAACSEDFYRGCVKEELQGKQAEHMDDHPLPETFEEMMKAYLAGKRETMPGTSGTDEDAGEPLYDSDDEDPSARGEGGQGQGEEEEHYLDKVLQGTVDGYEDEEEADVERKLMCMGVGSELEALMAALNDDEREAFAALAEQVYQEEQGLGASCFKKK</sequence>
<dbReference type="PROSITE" id="PS51083">
    <property type="entry name" value="ZF_HIT"/>
    <property type="match status" value="1"/>
</dbReference>
<keyword evidence="1" id="KW-0862">Zinc</keyword>
<dbReference type="CDD" id="cd23024">
    <property type="entry name" value="zf-HIT_ZNHIT2-3"/>
    <property type="match status" value="1"/>
</dbReference>
<keyword evidence="4" id="KW-1185">Reference proteome</keyword>
<feature type="compositionally biased region" description="Basic and acidic residues" evidence="2">
    <location>
        <begin position="414"/>
        <end position="428"/>
    </location>
</feature>
<dbReference type="Gene3D" id="2.130.10.10">
    <property type="entry name" value="YVTN repeat-like/Quinoprotein amine dehydrogenase"/>
    <property type="match status" value="2"/>
</dbReference>
<reference evidence="3" key="2">
    <citation type="submission" date="2022-06" db="UniProtKB">
        <authorList>
            <consortium name="EnsemblMetazoa"/>
        </authorList>
    </citation>
    <scope>IDENTIFICATION</scope>
    <source>
        <strain evidence="3">PS312</strain>
    </source>
</reference>
<accession>A0A2A6BA61</accession>
<dbReference type="InterPro" id="IPR053299">
    <property type="entry name" value="ASTRA_WD_repeat"/>
</dbReference>
<dbReference type="InterPro" id="IPR015943">
    <property type="entry name" value="WD40/YVTN_repeat-like_dom_sf"/>
</dbReference>
<dbReference type="GO" id="GO:0008270">
    <property type="term" value="F:zinc ion binding"/>
    <property type="evidence" value="ECO:0007669"/>
    <property type="project" value="UniProtKB-UniRule"/>
</dbReference>
<dbReference type="InterPro" id="IPR036322">
    <property type="entry name" value="WD40_repeat_dom_sf"/>
</dbReference>
<gene>
    <name evidence="3" type="primary">WBGene00104514</name>
</gene>
<dbReference type="Gene3D" id="3.30.60.190">
    <property type="match status" value="1"/>
</dbReference>
<evidence type="ECO:0000313" key="4">
    <source>
        <dbReference type="Proteomes" id="UP000005239"/>
    </source>
</evidence>